<keyword evidence="2" id="KW-0813">Transport</keyword>
<dbReference type="InterPro" id="IPR036291">
    <property type="entry name" value="NAD(P)-bd_dom_sf"/>
</dbReference>
<dbReference type="Pfam" id="PF02254">
    <property type="entry name" value="TrkA_N"/>
    <property type="match status" value="1"/>
</dbReference>
<accession>A0A9Q4AZ36</accession>
<protein>
    <submittedName>
        <fullName evidence="10">NAD-binding protein</fullName>
    </submittedName>
</protein>
<dbReference type="GO" id="GO:0005267">
    <property type="term" value="F:potassium channel activity"/>
    <property type="evidence" value="ECO:0007669"/>
    <property type="project" value="InterPro"/>
</dbReference>
<feature type="transmembrane region" description="Helical" evidence="8">
    <location>
        <begin position="50"/>
        <end position="67"/>
    </location>
</feature>
<dbReference type="GO" id="GO:0005886">
    <property type="term" value="C:plasma membrane"/>
    <property type="evidence" value="ECO:0007669"/>
    <property type="project" value="UniProtKB-SubCell"/>
</dbReference>
<dbReference type="PANTHER" id="PTHR43833">
    <property type="entry name" value="POTASSIUM CHANNEL PROTEIN 2-RELATED-RELATED"/>
    <property type="match status" value="1"/>
</dbReference>
<feature type="transmembrane region" description="Helical" evidence="8">
    <location>
        <begin position="74"/>
        <end position="96"/>
    </location>
</feature>
<evidence type="ECO:0000256" key="3">
    <source>
        <dbReference type="ARBA" id="ARBA00022692"/>
    </source>
</evidence>
<evidence type="ECO:0000256" key="2">
    <source>
        <dbReference type="ARBA" id="ARBA00022448"/>
    </source>
</evidence>
<feature type="domain" description="RCK N-terminal" evidence="9">
    <location>
        <begin position="115"/>
        <end position="240"/>
    </location>
</feature>
<proteinExistence type="predicted"/>
<feature type="transmembrane region" description="Helical" evidence="8">
    <location>
        <begin position="16"/>
        <end position="38"/>
    </location>
</feature>
<dbReference type="PRINTS" id="PR00169">
    <property type="entry name" value="KCHANNEL"/>
</dbReference>
<dbReference type="InterPro" id="IPR050721">
    <property type="entry name" value="Trk_Ktr_HKT_K-transport"/>
</dbReference>
<keyword evidence="4 8" id="KW-1133">Transmembrane helix</keyword>
<evidence type="ECO:0000259" key="9">
    <source>
        <dbReference type="PROSITE" id="PS51201"/>
    </source>
</evidence>
<comment type="subcellular location">
    <subcellularLocation>
        <location evidence="1">Cell membrane</location>
        <topology evidence="1">Multi-pass membrane protein</topology>
    </subcellularLocation>
</comment>
<keyword evidence="6 8" id="KW-0472">Membrane</keyword>
<evidence type="ECO:0000256" key="5">
    <source>
        <dbReference type="ARBA" id="ARBA00023065"/>
    </source>
</evidence>
<dbReference type="SUPFAM" id="SSF81324">
    <property type="entry name" value="Voltage-gated potassium channels"/>
    <property type="match status" value="1"/>
</dbReference>
<organism evidence="10 11">
    <name type="scientific">Salipaludibacillus agaradhaerens</name>
    <name type="common">Bacillus agaradhaerens</name>
    <dbReference type="NCBI Taxonomy" id="76935"/>
    <lineage>
        <taxon>Bacteria</taxon>
        <taxon>Bacillati</taxon>
        <taxon>Bacillota</taxon>
        <taxon>Bacilli</taxon>
        <taxon>Bacillales</taxon>
        <taxon>Bacillaceae</taxon>
    </lineage>
</organism>
<dbReference type="InterPro" id="IPR003148">
    <property type="entry name" value="RCK_N"/>
</dbReference>
<dbReference type="InterPro" id="IPR003280">
    <property type="entry name" value="2pore_dom_K_chnl"/>
</dbReference>
<gene>
    <name evidence="10" type="ORF">HXA33_01995</name>
</gene>
<name>A0A9Q4AZ36_SALAG</name>
<keyword evidence="7" id="KW-0407">Ion channel</keyword>
<keyword evidence="11" id="KW-1185">Reference proteome</keyword>
<dbReference type="RefSeq" id="WP_257819999.1">
    <property type="nucleotide sequence ID" value="NZ_JABXYM010000001.1"/>
</dbReference>
<keyword evidence="3 8" id="KW-0812">Transmembrane</keyword>
<dbReference type="Proteomes" id="UP001057753">
    <property type="component" value="Unassembled WGS sequence"/>
</dbReference>
<dbReference type="PROSITE" id="PS51201">
    <property type="entry name" value="RCK_N"/>
    <property type="match status" value="1"/>
</dbReference>
<evidence type="ECO:0000313" key="10">
    <source>
        <dbReference type="EMBL" id="MCR6095304.1"/>
    </source>
</evidence>
<dbReference type="Gene3D" id="3.40.50.720">
    <property type="entry name" value="NAD(P)-binding Rossmann-like Domain"/>
    <property type="match status" value="1"/>
</dbReference>
<dbReference type="PRINTS" id="PR01333">
    <property type="entry name" value="2POREKCHANEL"/>
</dbReference>
<sequence>MFRETLLSELYEKKMVLLKIILGVSLFVALAGAAIHTLEPHTFDSLLDGIWWAIVTISTVGYGDFVPKSITGRLLGILLIVVGIALFSFFVTNLAASTLLIKEQSEKGLGTAQHASHLLIIGWNERSKLLIEQTHQLSPSKSIVLVDETLLQLPVQYRYVRFIKGNPKLDETLTRANIGHADTIVITASLHVEERLADANTILTLLTVKGLAPTTYTIAELLTSEQYKNAKRAGADEIIEASQHVGMLLTNGTHHHGLIDVIRKLITQNQTKHLCIAPLPHDYIGKRFGTICNQASTSDRFLLGICRAHEAILHPSEKCVLQQGDELIYVKR</sequence>
<evidence type="ECO:0000313" key="11">
    <source>
        <dbReference type="Proteomes" id="UP001057753"/>
    </source>
</evidence>
<comment type="caution">
    <text evidence="10">The sequence shown here is derived from an EMBL/GenBank/DDBJ whole genome shotgun (WGS) entry which is preliminary data.</text>
</comment>
<dbReference type="Pfam" id="PF07885">
    <property type="entry name" value="Ion_trans_2"/>
    <property type="match status" value="1"/>
</dbReference>
<dbReference type="AlphaFoldDB" id="A0A9Q4AZ36"/>
<reference evidence="10" key="1">
    <citation type="submission" date="2020-06" db="EMBL/GenBank/DDBJ databases">
        <title>Insight into the genomes of haloalkaliphilic bacilli from Kenyan soda lakes.</title>
        <authorList>
            <person name="Mwirichia R."/>
            <person name="Villamizar G.C."/>
            <person name="Poehlein A."/>
            <person name="Mugweru J."/>
            <person name="Kipnyargis A."/>
            <person name="Kiplimo D."/>
            <person name="Orwa P."/>
            <person name="Daniel R."/>
        </authorList>
    </citation>
    <scope>NUCLEOTIDE SEQUENCE</scope>
    <source>
        <strain evidence="10">B1096_S55</strain>
    </source>
</reference>
<evidence type="ECO:0000256" key="1">
    <source>
        <dbReference type="ARBA" id="ARBA00004651"/>
    </source>
</evidence>
<evidence type="ECO:0000256" key="4">
    <source>
        <dbReference type="ARBA" id="ARBA00022989"/>
    </source>
</evidence>
<evidence type="ECO:0000256" key="7">
    <source>
        <dbReference type="ARBA" id="ARBA00023303"/>
    </source>
</evidence>
<dbReference type="EMBL" id="JABXYM010000001">
    <property type="protein sequence ID" value="MCR6095304.1"/>
    <property type="molecule type" value="Genomic_DNA"/>
</dbReference>
<evidence type="ECO:0000256" key="6">
    <source>
        <dbReference type="ARBA" id="ARBA00023136"/>
    </source>
</evidence>
<evidence type="ECO:0000256" key="8">
    <source>
        <dbReference type="SAM" id="Phobius"/>
    </source>
</evidence>
<keyword evidence="5" id="KW-0406">Ion transport</keyword>
<dbReference type="PANTHER" id="PTHR43833:SF9">
    <property type="entry name" value="POTASSIUM CHANNEL PROTEIN YUGO-RELATED"/>
    <property type="match status" value="1"/>
</dbReference>
<dbReference type="Gene3D" id="1.10.287.70">
    <property type="match status" value="1"/>
</dbReference>
<dbReference type="InterPro" id="IPR013099">
    <property type="entry name" value="K_chnl_dom"/>
</dbReference>
<dbReference type="SUPFAM" id="SSF51735">
    <property type="entry name" value="NAD(P)-binding Rossmann-fold domains"/>
    <property type="match status" value="1"/>
</dbReference>